<keyword evidence="14" id="KW-1185">Reference proteome</keyword>
<dbReference type="PANTHER" id="PTHR47234:SF2">
    <property type="entry name" value="TONB-DEPENDENT RECEPTOR"/>
    <property type="match status" value="1"/>
</dbReference>
<sequence>MKQGVKRTAMAVSLAIFGVSTIPTALAQQTQGADNEVERIAVTGSRIKRTDMEGPSPIQSIDASMIDGMGYENLQQLLERMPSTGAGTFSTRGNSQDSTANGAAAVSLRGMGPDATLVLINGRRVAISAFAESITNSFVDINSIPVSAIERIDILKDGASAIYGSDAVAGVVNVILKKDFEGLELNLGYGGTTGPSYDETTASMVWGAQSDKSSSTVILDYFNNSRLSADEMGQYGTANQSAYGGMDFRSSRGYPGYFYVDGVKTIDPDCPEDSATESGSCLFDYGPYGLTIPKAERVGLIGQFDYQINADVTAFMEVAVQHNTSEAGGAATPLDEDAGLTVPGTHPDNPFGQDIEIGRYRPVDAGARRWDISTDTLRMVAGLRGVFMDYDWEASIQKGRSKSEQSGNQSQGWVRVDWLQDQINLGNYNPFGGVTNPDEVINDITTSLVRRGESRMTSVDAHITGEAFDFGDDVVMMAAGVEYREEEVSDIPDIQFQRGLIFGTESVSAQAERDQYAAYLELSIPLAEQLELQLAGRYDHYSDFGSTTNPKVALRWAPTDEVTVRGSWAQGFRAPSLAQVGLGPSEKSVFFVDQYRCAATGLDCESLDYNIQFSGNPGLEAEESESWNVGVIWAPVEALGLSIDVWSITQDNKIDEQQFGLVYDAECNNQNSEICVRLAPQAGESLGVIQKIFNTYQNVSSQEASGVDFSANYGLSLNNYGELKFNLDWSYMNEFEKDGLDYTGEYGYPENRWLFGTTWMLGAFDANLNISYIGEFEDTPDIDFDGILDFEDNQSRMVDSQFLVDLQGGYNVSDSVRLVLGVNNLFDEEPPFAIGNGDSDLYGYVGGIHNPRGRFLYTKATFRF</sequence>
<evidence type="ECO:0000256" key="9">
    <source>
        <dbReference type="RuleBase" id="RU003357"/>
    </source>
</evidence>
<dbReference type="InterPro" id="IPR036942">
    <property type="entry name" value="Beta-barrel_TonB_sf"/>
</dbReference>
<dbReference type="Gene3D" id="2.170.130.10">
    <property type="entry name" value="TonB-dependent receptor, plug domain"/>
    <property type="match status" value="1"/>
</dbReference>
<dbReference type="InterPro" id="IPR037066">
    <property type="entry name" value="Plug_dom_sf"/>
</dbReference>
<comment type="subcellular location">
    <subcellularLocation>
        <location evidence="1 8">Cell outer membrane</location>
        <topology evidence="1 8">Multi-pass membrane protein</topology>
    </subcellularLocation>
</comment>
<feature type="signal peptide" evidence="10">
    <location>
        <begin position="1"/>
        <end position="27"/>
    </location>
</feature>
<protein>
    <submittedName>
        <fullName evidence="13">TonB-dependent receptor</fullName>
    </submittedName>
</protein>
<dbReference type="SUPFAM" id="SSF56935">
    <property type="entry name" value="Porins"/>
    <property type="match status" value="1"/>
</dbReference>
<dbReference type="EMBL" id="CP031769">
    <property type="protein sequence ID" value="AXR07123.1"/>
    <property type="molecule type" value="Genomic_DNA"/>
</dbReference>
<name>A0A346NNL6_9ALTE</name>
<dbReference type="AlphaFoldDB" id="A0A346NNL6"/>
<keyword evidence="13" id="KW-0675">Receptor</keyword>
<dbReference type="Proteomes" id="UP000262073">
    <property type="component" value="Chromosome"/>
</dbReference>
<evidence type="ECO:0000256" key="8">
    <source>
        <dbReference type="PROSITE-ProRule" id="PRU01360"/>
    </source>
</evidence>
<reference evidence="13 14" key="1">
    <citation type="submission" date="2018-08" db="EMBL/GenBank/DDBJ databases">
        <title>Salinimonas sediminis sp. nov., a piezophilic bacterium isolated from a deep-sea sediment sample from the New Britain Trench.</title>
        <authorList>
            <person name="Cao J."/>
        </authorList>
    </citation>
    <scope>NUCLEOTIDE SEQUENCE [LARGE SCALE GENOMIC DNA]</scope>
    <source>
        <strain evidence="13 14">N102</strain>
    </source>
</reference>
<keyword evidence="6 8" id="KW-0472">Membrane</keyword>
<evidence type="ECO:0000313" key="13">
    <source>
        <dbReference type="EMBL" id="AXR07123.1"/>
    </source>
</evidence>
<feature type="domain" description="TonB-dependent receptor-like beta-barrel" evidence="11">
    <location>
        <begin position="383"/>
        <end position="825"/>
    </location>
</feature>
<accession>A0A346NNL6</accession>
<dbReference type="RefSeq" id="WP_117317263.1">
    <property type="nucleotide sequence ID" value="NZ_CP031769.1"/>
</dbReference>
<dbReference type="KEGG" id="salm:D0Y50_12635"/>
<evidence type="ECO:0000256" key="3">
    <source>
        <dbReference type="ARBA" id="ARBA00022452"/>
    </source>
</evidence>
<keyword evidence="2 8" id="KW-0813">Transport</keyword>
<keyword evidence="4 8" id="KW-0812">Transmembrane</keyword>
<proteinExistence type="inferred from homology"/>
<evidence type="ECO:0000256" key="1">
    <source>
        <dbReference type="ARBA" id="ARBA00004571"/>
    </source>
</evidence>
<feature type="chain" id="PRO_5017063154" evidence="10">
    <location>
        <begin position="28"/>
        <end position="864"/>
    </location>
</feature>
<keyword evidence="5 9" id="KW-0798">TonB box</keyword>
<keyword evidence="3 8" id="KW-1134">Transmembrane beta strand</keyword>
<dbReference type="InterPro" id="IPR012910">
    <property type="entry name" value="Plug_dom"/>
</dbReference>
<dbReference type="Gene3D" id="2.40.170.20">
    <property type="entry name" value="TonB-dependent receptor, beta-barrel domain"/>
    <property type="match status" value="1"/>
</dbReference>
<dbReference type="InterPro" id="IPR000531">
    <property type="entry name" value="Beta-barrel_TonB"/>
</dbReference>
<evidence type="ECO:0000256" key="7">
    <source>
        <dbReference type="ARBA" id="ARBA00023237"/>
    </source>
</evidence>
<keyword evidence="10" id="KW-0732">Signal</keyword>
<dbReference type="CDD" id="cd01347">
    <property type="entry name" value="ligand_gated_channel"/>
    <property type="match status" value="1"/>
</dbReference>
<gene>
    <name evidence="13" type="ORF">D0Y50_12635</name>
</gene>
<dbReference type="Pfam" id="PF00593">
    <property type="entry name" value="TonB_dep_Rec_b-barrel"/>
    <property type="match status" value="1"/>
</dbReference>
<organism evidence="13 14">
    <name type="scientific">Salinimonas sediminis</name>
    <dbReference type="NCBI Taxonomy" id="2303538"/>
    <lineage>
        <taxon>Bacteria</taxon>
        <taxon>Pseudomonadati</taxon>
        <taxon>Pseudomonadota</taxon>
        <taxon>Gammaproteobacteria</taxon>
        <taxon>Alteromonadales</taxon>
        <taxon>Alteromonadaceae</taxon>
        <taxon>Alteromonas/Salinimonas group</taxon>
        <taxon>Salinimonas</taxon>
    </lineage>
</organism>
<evidence type="ECO:0000256" key="4">
    <source>
        <dbReference type="ARBA" id="ARBA00022692"/>
    </source>
</evidence>
<dbReference type="PROSITE" id="PS52016">
    <property type="entry name" value="TONB_DEPENDENT_REC_3"/>
    <property type="match status" value="1"/>
</dbReference>
<comment type="similarity">
    <text evidence="8 9">Belongs to the TonB-dependent receptor family.</text>
</comment>
<evidence type="ECO:0000256" key="10">
    <source>
        <dbReference type="SAM" id="SignalP"/>
    </source>
</evidence>
<evidence type="ECO:0000259" key="11">
    <source>
        <dbReference type="Pfam" id="PF00593"/>
    </source>
</evidence>
<evidence type="ECO:0000256" key="6">
    <source>
        <dbReference type="ARBA" id="ARBA00023136"/>
    </source>
</evidence>
<dbReference type="OrthoDB" id="176248at2"/>
<dbReference type="InterPro" id="IPR039426">
    <property type="entry name" value="TonB-dep_rcpt-like"/>
</dbReference>
<evidence type="ECO:0000259" key="12">
    <source>
        <dbReference type="Pfam" id="PF07715"/>
    </source>
</evidence>
<dbReference type="GO" id="GO:0009279">
    <property type="term" value="C:cell outer membrane"/>
    <property type="evidence" value="ECO:0007669"/>
    <property type="project" value="UniProtKB-SubCell"/>
</dbReference>
<feature type="domain" description="TonB-dependent receptor plug" evidence="12">
    <location>
        <begin position="52"/>
        <end position="171"/>
    </location>
</feature>
<keyword evidence="7 8" id="KW-0998">Cell outer membrane</keyword>
<evidence type="ECO:0000256" key="5">
    <source>
        <dbReference type="ARBA" id="ARBA00023077"/>
    </source>
</evidence>
<dbReference type="PANTHER" id="PTHR47234">
    <property type="match status" value="1"/>
</dbReference>
<dbReference type="Pfam" id="PF07715">
    <property type="entry name" value="Plug"/>
    <property type="match status" value="1"/>
</dbReference>
<evidence type="ECO:0000256" key="2">
    <source>
        <dbReference type="ARBA" id="ARBA00022448"/>
    </source>
</evidence>
<evidence type="ECO:0000313" key="14">
    <source>
        <dbReference type="Proteomes" id="UP000262073"/>
    </source>
</evidence>